<dbReference type="EC" id="6.3.5.2" evidence="8"/>
<dbReference type="Pfam" id="PF00117">
    <property type="entry name" value="GATase"/>
    <property type="match status" value="1"/>
</dbReference>
<comment type="pathway">
    <text evidence="8">Purine metabolism; GMP biosynthesis; GMP from XMP (L-Gln route): step 1/1.</text>
</comment>
<dbReference type="NCBIfam" id="NF001975">
    <property type="entry name" value="PRK00758.1"/>
    <property type="match status" value="1"/>
</dbReference>
<dbReference type="PROSITE" id="PS51273">
    <property type="entry name" value="GATASE_TYPE_1"/>
    <property type="match status" value="1"/>
</dbReference>
<sequence length="185" mass="19783">MIIIVNNHGQFTHLIHRSLRDIGVENKLVPNTIPIGELLDLNPSGVILSGGPDIEKTGNCKEIIRDLDVPLLGICLGHQVIAEALGGEVVSGNSGGYAEVDVEILKKDGIFSGLGDKTVLWASHSDEVSKLPAGFEVTASSDVCDIEGMAHTKKPIYGVQGHPEVAHSPDGIQILKNFVELCRDY</sequence>
<evidence type="ECO:0000256" key="8">
    <source>
        <dbReference type="HAMAP-Rule" id="MF_01510"/>
    </source>
</evidence>
<keyword evidence="11" id="KW-1185">Reference proteome</keyword>
<keyword evidence="3 8" id="KW-0547">Nucleotide-binding</keyword>
<comment type="function">
    <text evidence="1 8">Catalyzes the synthesis of GMP from XMP.</text>
</comment>
<keyword evidence="6 8" id="KW-0067">ATP-binding</keyword>
<keyword evidence="5 8" id="KW-0658">Purine biosynthesis</keyword>
<evidence type="ECO:0000256" key="1">
    <source>
        <dbReference type="ARBA" id="ARBA00002332"/>
    </source>
</evidence>
<dbReference type="PRINTS" id="PR00097">
    <property type="entry name" value="ANTSNTHASEII"/>
</dbReference>
<dbReference type="UniPathway" id="UPA00189">
    <property type="reaction ID" value="UER00296"/>
</dbReference>
<proteinExistence type="inferred from homology"/>
<dbReference type="GO" id="GO:0016740">
    <property type="term" value="F:transferase activity"/>
    <property type="evidence" value="ECO:0007669"/>
    <property type="project" value="UniProtKB-KW"/>
</dbReference>
<dbReference type="PANTHER" id="PTHR11922">
    <property type="entry name" value="GMP SYNTHASE-RELATED"/>
    <property type="match status" value="1"/>
</dbReference>
<feature type="domain" description="Glutamine amidotransferase" evidence="9">
    <location>
        <begin position="4"/>
        <end position="179"/>
    </location>
</feature>
<keyword evidence="7 8" id="KW-0315">Glutamine amidotransferase</keyword>
<dbReference type="Proteomes" id="UP000195137">
    <property type="component" value="Unassembled WGS sequence"/>
</dbReference>
<dbReference type="GO" id="GO:0005524">
    <property type="term" value="F:ATP binding"/>
    <property type="evidence" value="ECO:0007669"/>
    <property type="project" value="UniProtKB-KW"/>
</dbReference>
<dbReference type="InterPro" id="IPR023686">
    <property type="entry name" value="GMP_synthase_A"/>
</dbReference>
<comment type="subunit">
    <text evidence="8">Heterodimer composed of a glutamine amidotransferase subunit (A) and a GMP-binding subunit (B).</text>
</comment>
<dbReference type="Gene3D" id="3.40.50.880">
    <property type="match status" value="1"/>
</dbReference>
<evidence type="ECO:0000256" key="3">
    <source>
        <dbReference type="ARBA" id="ARBA00022741"/>
    </source>
</evidence>
<evidence type="ECO:0000256" key="6">
    <source>
        <dbReference type="ARBA" id="ARBA00022840"/>
    </source>
</evidence>
<accession>A0A1Y3GCH8</accession>
<reference evidence="10 11" key="1">
    <citation type="submission" date="2016-12" db="EMBL/GenBank/DDBJ databases">
        <title>Discovery of methanogenic haloarchaea.</title>
        <authorList>
            <person name="Sorokin D.Y."/>
            <person name="Makarova K.S."/>
            <person name="Abbas B."/>
            <person name="Ferrer M."/>
            <person name="Golyshin P.N."/>
        </authorList>
    </citation>
    <scope>NUCLEOTIDE SEQUENCE [LARGE SCALE GENOMIC DNA]</scope>
    <source>
        <strain evidence="10">AMET1</strain>
    </source>
</reference>
<dbReference type="InterPro" id="IPR004739">
    <property type="entry name" value="GMP_synth_GATase"/>
</dbReference>
<comment type="caution">
    <text evidence="10">The sequence shown here is derived from an EMBL/GenBank/DDBJ whole genome shotgun (WGS) entry which is preliminary data.</text>
</comment>
<dbReference type="EMBL" id="MRZU01000003">
    <property type="protein sequence ID" value="OUJ18957.1"/>
    <property type="molecule type" value="Genomic_DNA"/>
</dbReference>
<dbReference type="CDD" id="cd01742">
    <property type="entry name" value="GATase1_GMP_Synthase"/>
    <property type="match status" value="1"/>
</dbReference>
<keyword evidence="10" id="KW-0808">Transferase</keyword>
<gene>
    <name evidence="8" type="primary">guaAA</name>
    <name evidence="10" type="ORF">AMET1_0608</name>
</gene>
<dbReference type="PANTHER" id="PTHR11922:SF2">
    <property type="entry name" value="GMP SYNTHASE [GLUTAMINE-HYDROLYZING]"/>
    <property type="match status" value="1"/>
</dbReference>
<evidence type="ECO:0000313" key="11">
    <source>
        <dbReference type="Proteomes" id="UP000195137"/>
    </source>
</evidence>
<dbReference type="GO" id="GO:0005829">
    <property type="term" value="C:cytosol"/>
    <property type="evidence" value="ECO:0007669"/>
    <property type="project" value="TreeGrafter"/>
</dbReference>
<feature type="active site" evidence="8">
    <location>
        <position position="162"/>
    </location>
</feature>
<evidence type="ECO:0000256" key="4">
    <source>
        <dbReference type="ARBA" id="ARBA00022749"/>
    </source>
</evidence>
<name>A0A1Y3GCH8_9EURY</name>
<evidence type="ECO:0000259" key="9">
    <source>
        <dbReference type="Pfam" id="PF00117"/>
    </source>
</evidence>
<keyword evidence="2 8" id="KW-0436">Ligase</keyword>
<keyword evidence="4 8" id="KW-0332">GMP biosynthesis</keyword>
<dbReference type="SUPFAM" id="SSF52317">
    <property type="entry name" value="Class I glutamine amidotransferase-like"/>
    <property type="match status" value="1"/>
</dbReference>
<feature type="active site" evidence="8">
    <location>
        <position position="164"/>
    </location>
</feature>
<evidence type="ECO:0000256" key="5">
    <source>
        <dbReference type="ARBA" id="ARBA00022755"/>
    </source>
</evidence>
<dbReference type="InterPro" id="IPR017926">
    <property type="entry name" value="GATASE"/>
</dbReference>
<dbReference type="FunFam" id="3.40.50.880:FF:000047">
    <property type="entry name" value="GMP synthase [glutamine-hydrolyzing] subunit A"/>
    <property type="match status" value="1"/>
</dbReference>
<dbReference type="PRINTS" id="PR00096">
    <property type="entry name" value="GATASE"/>
</dbReference>
<evidence type="ECO:0000313" key="10">
    <source>
        <dbReference type="EMBL" id="OUJ18957.1"/>
    </source>
</evidence>
<dbReference type="OrthoDB" id="10772at2157"/>
<dbReference type="HAMAP" id="MF_01510">
    <property type="entry name" value="GMP_synthase_A"/>
    <property type="match status" value="1"/>
</dbReference>
<evidence type="ECO:0000256" key="2">
    <source>
        <dbReference type="ARBA" id="ARBA00022598"/>
    </source>
</evidence>
<evidence type="ECO:0000256" key="7">
    <source>
        <dbReference type="ARBA" id="ARBA00022962"/>
    </source>
</evidence>
<dbReference type="InterPro" id="IPR029062">
    <property type="entry name" value="Class_I_gatase-like"/>
</dbReference>
<protein>
    <recommendedName>
        <fullName evidence="8">GMP synthase [glutamine-hydrolyzing] subunit A</fullName>
        <ecNumber evidence="8">6.3.5.2</ecNumber>
    </recommendedName>
    <alternativeName>
        <fullName evidence="8">Glutamine amidotransferase</fullName>
    </alternativeName>
</protein>
<feature type="active site" description="Nucleophile" evidence="8">
    <location>
        <position position="75"/>
    </location>
</feature>
<dbReference type="RefSeq" id="WP_086637011.1">
    <property type="nucleotide sequence ID" value="NZ_MRZU01000003.1"/>
</dbReference>
<dbReference type="AlphaFoldDB" id="A0A1Y3GCH8"/>
<dbReference type="NCBIfam" id="TIGR00888">
    <property type="entry name" value="guaA_Nterm"/>
    <property type="match status" value="1"/>
</dbReference>
<comment type="catalytic activity">
    <reaction evidence="8">
        <text>XMP + L-glutamine + ATP + H2O = GMP + L-glutamate + AMP + diphosphate + 2 H(+)</text>
        <dbReference type="Rhea" id="RHEA:11680"/>
        <dbReference type="ChEBI" id="CHEBI:15377"/>
        <dbReference type="ChEBI" id="CHEBI:15378"/>
        <dbReference type="ChEBI" id="CHEBI:29985"/>
        <dbReference type="ChEBI" id="CHEBI:30616"/>
        <dbReference type="ChEBI" id="CHEBI:33019"/>
        <dbReference type="ChEBI" id="CHEBI:57464"/>
        <dbReference type="ChEBI" id="CHEBI:58115"/>
        <dbReference type="ChEBI" id="CHEBI:58359"/>
        <dbReference type="ChEBI" id="CHEBI:456215"/>
        <dbReference type="EC" id="6.3.5.2"/>
    </reaction>
</comment>
<organism evidence="10 11">
    <name type="scientific">Methanonatronarchaeum thermophilum</name>
    <dbReference type="NCBI Taxonomy" id="1927129"/>
    <lineage>
        <taxon>Archaea</taxon>
        <taxon>Methanobacteriati</taxon>
        <taxon>Methanobacteriota</taxon>
        <taxon>Methanonatronarchaeia</taxon>
        <taxon>Methanonatronarchaeales</taxon>
        <taxon>Methanonatronarchaeaceae</taxon>
        <taxon>Methanonatronarchaeum</taxon>
    </lineage>
</organism>
<dbReference type="GO" id="GO:0003921">
    <property type="term" value="F:GMP synthase activity"/>
    <property type="evidence" value="ECO:0007669"/>
    <property type="project" value="TreeGrafter"/>
</dbReference>